<dbReference type="EC" id="3.1.30.-" evidence="10"/>
<protein>
    <recommendedName>
        <fullName evidence="10">Endonuclease</fullName>
        <ecNumber evidence="10">3.1.30.-</ecNumber>
    </recommendedName>
</protein>
<evidence type="ECO:0000256" key="2">
    <source>
        <dbReference type="ARBA" id="ARBA00010052"/>
    </source>
</evidence>
<keyword evidence="7" id="KW-0460">Magnesium</keyword>
<evidence type="ECO:0000256" key="8">
    <source>
        <dbReference type="PIRSR" id="PIRSR640255-1"/>
    </source>
</evidence>
<dbReference type="AlphaFoldDB" id="A0AAE8HA39"/>
<feature type="chain" id="PRO_5042045011" description="Endonuclease" evidence="11">
    <location>
        <begin position="24"/>
        <end position="288"/>
    </location>
</feature>
<accession>A0AAE8HA39</accession>
<evidence type="ECO:0000256" key="4">
    <source>
        <dbReference type="ARBA" id="ARBA00022723"/>
    </source>
</evidence>
<feature type="signal peptide" evidence="11">
    <location>
        <begin position="1"/>
        <end position="23"/>
    </location>
</feature>
<dbReference type="GO" id="GO:0004521">
    <property type="term" value="F:RNA endonuclease activity"/>
    <property type="evidence" value="ECO:0007669"/>
    <property type="project" value="TreeGrafter"/>
</dbReference>
<dbReference type="Pfam" id="PF01223">
    <property type="entry name" value="Endonuclease_NS"/>
    <property type="match status" value="1"/>
</dbReference>
<dbReference type="InterPro" id="IPR020821">
    <property type="entry name" value="ENPP1-3/EXOG-like_nuc-like"/>
</dbReference>
<evidence type="ECO:0000313" key="14">
    <source>
        <dbReference type="EMBL" id="SDU96363.1"/>
    </source>
</evidence>
<gene>
    <name evidence="14" type="ORF">SAMN04490209_1229</name>
</gene>
<evidence type="ECO:0000313" key="15">
    <source>
        <dbReference type="Proteomes" id="UP000182085"/>
    </source>
</evidence>
<evidence type="ECO:0000256" key="9">
    <source>
        <dbReference type="PIRSR" id="PIRSR640255-2"/>
    </source>
</evidence>
<keyword evidence="5 10" id="KW-0255">Endonuclease</keyword>
<dbReference type="GO" id="GO:0046872">
    <property type="term" value="F:metal ion binding"/>
    <property type="evidence" value="ECO:0007669"/>
    <property type="project" value="UniProtKB-KW"/>
</dbReference>
<evidence type="ECO:0000256" key="7">
    <source>
        <dbReference type="ARBA" id="ARBA00022842"/>
    </source>
</evidence>
<dbReference type="GO" id="GO:0003676">
    <property type="term" value="F:nucleic acid binding"/>
    <property type="evidence" value="ECO:0007669"/>
    <property type="project" value="InterPro"/>
</dbReference>
<proteinExistence type="inferred from homology"/>
<dbReference type="Proteomes" id="UP000182085">
    <property type="component" value="Chromosome I"/>
</dbReference>
<comment type="similarity">
    <text evidence="2 10">Belongs to the DNA/RNA non-specific endonuclease family.</text>
</comment>
<evidence type="ECO:0000256" key="10">
    <source>
        <dbReference type="RuleBase" id="RU366055"/>
    </source>
</evidence>
<dbReference type="InterPro" id="IPR018524">
    <property type="entry name" value="DNA/RNA_endonuclease_AS"/>
</dbReference>
<dbReference type="InterPro" id="IPR001604">
    <property type="entry name" value="Endo_G_ENPP1-like_dom"/>
</dbReference>
<feature type="binding site" evidence="9">
    <location>
        <position position="188"/>
    </location>
    <ligand>
        <name>Mg(2+)</name>
        <dbReference type="ChEBI" id="CHEBI:18420"/>
        <note>catalytic</note>
    </ligand>
</feature>
<dbReference type="InterPro" id="IPR044929">
    <property type="entry name" value="DNA/RNA_non-sp_Endonuclease_sf"/>
</dbReference>
<dbReference type="PROSITE" id="PS01070">
    <property type="entry name" value="NUCLEASE_NON_SPEC"/>
    <property type="match status" value="1"/>
</dbReference>
<dbReference type="PANTHER" id="PTHR13966">
    <property type="entry name" value="ENDONUCLEASE RELATED"/>
    <property type="match status" value="1"/>
</dbReference>
<evidence type="ECO:0000256" key="1">
    <source>
        <dbReference type="ARBA" id="ARBA00001946"/>
    </source>
</evidence>
<dbReference type="GO" id="GO:0000014">
    <property type="term" value="F:single-stranded DNA endodeoxyribonuclease activity"/>
    <property type="evidence" value="ECO:0007669"/>
    <property type="project" value="TreeGrafter"/>
</dbReference>
<keyword evidence="4 9" id="KW-0479">Metal-binding</keyword>
<sequence>MKMTKCLAALVAVFSLSVGVADARGLLDFALPHHAEKKEYRSGSLGADEALALYTAKQRQNSFEACADQFPGNKPLDLASVPVGMKPMALCSNGFAVLYSQTSKTPVVVVERLSASRLRDAKGEERTNEFFVDPRIPTSGRAELSDYRSQQPAVDRGHLSPAADSADQHAMAQSFALSNMVPQDPSSNRKTWNKAEQDTRKYALRASGNVFVFSGPIFDEGHETVGKNNVWKPTRLFKLVYDEATGHAWAFVLPNAESLLTRPMDYATFVKMTGMRLLEGQRVTGSIS</sequence>
<dbReference type="PANTHER" id="PTHR13966:SF5">
    <property type="entry name" value="ENDONUCLEASE G, MITOCHONDRIAL"/>
    <property type="match status" value="1"/>
</dbReference>
<keyword evidence="11" id="KW-0732">Signal</keyword>
<keyword evidence="3 10" id="KW-0540">Nuclease</keyword>
<evidence type="ECO:0000259" key="12">
    <source>
        <dbReference type="SMART" id="SM00477"/>
    </source>
</evidence>
<organism evidence="14 15">
    <name type="scientific">Pseudomonas rhodesiae</name>
    <dbReference type="NCBI Taxonomy" id="76760"/>
    <lineage>
        <taxon>Bacteria</taxon>
        <taxon>Pseudomonadati</taxon>
        <taxon>Pseudomonadota</taxon>
        <taxon>Gammaproteobacteria</taxon>
        <taxon>Pseudomonadales</taxon>
        <taxon>Pseudomonadaceae</taxon>
        <taxon>Pseudomonas</taxon>
    </lineage>
</organism>
<keyword evidence="6 10" id="KW-0378">Hydrolase</keyword>
<dbReference type="SMART" id="SM00892">
    <property type="entry name" value="Endonuclease_NS"/>
    <property type="match status" value="1"/>
</dbReference>
<dbReference type="RefSeq" id="WP_034138996.1">
    <property type="nucleotide sequence ID" value="NZ_BAAAEG010000001.1"/>
</dbReference>
<name>A0AAE8HA39_9PSED</name>
<dbReference type="SUPFAM" id="SSF54060">
    <property type="entry name" value="His-Me finger endonucleases"/>
    <property type="match status" value="1"/>
</dbReference>
<dbReference type="Gene3D" id="3.40.570.10">
    <property type="entry name" value="Extracellular Endonuclease, subunit A"/>
    <property type="match status" value="1"/>
</dbReference>
<evidence type="ECO:0000256" key="6">
    <source>
        <dbReference type="ARBA" id="ARBA00022801"/>
    </source>
</evidence>
<evidence type="ECO:0000256" key="11">
    <source>
        <dbReference type="SAM" id="SignalP"/>
    </source>
</evidence>
<dbReference type="SMART" id="SM00477">
    <property type="entry name" value="NUC"/>
    <property type="match status" value="1"/>
</dbReference>
<feature type="domain" description="DNA/RNA non-specific endonuclease/pyrophosphatase/phosphodiesterase" evidence="13">
    <location>
        <begin position="91"/>
        <end position="284"/>
    </location>
</feature>
<dbReference type="InterPro" id="IPR040255">
    <property type="entry name" value="Non-specific_endonuclease"/>
</dbReference>
<evidence type="ECO:0000259" key="13">
    <source>
        <dbReference type="SMART" id="SM00892"/>
    </source>
</evidence>
<dbReference type="InterPro" id="IPR044925">
    <property type="entry name" value="His-Me_finger_sf"/>
</dbReference>
<evidence type="ECO:0000256" key="5">
    <source>
        <dbReference type="ARBA" id="ARBA00022759"/>
    </source>
</evidence>
<evidence type="ECO:0000256" key="3">
    <source>
        <dbReference type="ARBA" id="ARBA00022722"/>
    </source>
</evidence>
<feature type="active site" description="Proton acceptor" evidence="8">
    <location>
        <position position="158"/>
    </location>
</feature>
<reference evidence="14 15" key="1">
    <citation type="submission" date="2016-10" db="EMBL/GenBank/DDBJ databases">
        <authorList>
            <person name="Varghese N."/>
            <person name="Submissions S."/>
        </authorList>
    </citation>
    <scope>NUCLEOTIDE SEQUENCE [LARGE SCALE GENOMIC DNA]</scope>
    <source>
        <strain evidence="14 15">BS2777</strain>
    </source>
</reference>
<keyword evidence="15" id="KW-1185">Reference proteome</keyword>
<feature type="domain" description="ENPP1-3/EXOG-like endonuclease/phosphodiesterase" evidence="12">
    <location>
        <begin position="92"/>
        <end position="284"/>
    </location>
</feature>
<dbReference type="EMBL" id="LT629801">
    <property type="protein sequence ID" value="SDU96363.1"/>
    <property type="molecule type" value="Genomic_DNA"/>
</dbReference>
<comment type="cofactor">
    <cofactor evidence="1 10">
        <name>Mg(2+)</name>
        <dbReference type="ChEBI" id="CHEBI:18420"/>
    </cofactor>
</comment>